<feature type="compositionally biased region" description="Basic residues" evidence="8">
    <location>
        <begin position="10"/>
        <end position="86"/>
    </location>
</feature>
<comment type="similarity">
    <text evidence="1">Belongs to the peptidase A1 family.</text>
</comment>
<dbReference type="AlphaFoldDB" id="A0A9Q1KDD3"/>
<evidence type="ECO:0000256" key="5">
    <source>
        <dbReference type="ARBA" id="ARBA00022801"/>
    </source>
</evidence>
<feature type="coiled-coil region" evidence="7">
    <location>
        <begin position="166"/>
        <end position="253"/>
    </location>
</feature>
<evidence type="ECO:0000256" key="8">
    <source>
        <dbReference type="SAM" id="MobiDB-lite"/>
    </source>
</evidence>
<evidence type="ECO:0000256" key="4">
    <source>
        <dbReference type="ARBA" id="ARBA00022750"/>
    </source>
</evidence>
<proteinExistence type="inferred from homology"/>
<evidence type="ECO:0000256" key="7">
    <source>
        <dbReference type="SAM" id="Coils"/>
    </source>
</evidence>
<evidence type="ECO:0000259" key="9">
    <source>
        <dbReference type="PROSITE" id="PS51767"/>
    </source>
</evidence>
<dbReference type="Proteomes" id="UP001153076">
    <property type="component" value="Unassembled WGS sequence"/>
</dbReference>
<dbReference type="InterPro" id="IPR051708">
    <property type="entry name" value="Plant_Aspart_Prot_A1"/>
</dbReference>
<dbReference type="PANTHER" id="PTHR47967:SF23">
    <property type="entry name" value="OS04G0448300 PROTEIN"/>
    <property type="match status" value="1"/>
</dbReference>
<feature type="domain" description="Peptidase A1" evidence="9">
    <location>
        <begin position="373"/>
        <end position="720"/>
    </location>
</feature>
<comment type="caution">
    <text evidence="10">The sequence shown here is derived from an EMBL/GenBank/DDBJ whole genome shotgun (WGS) entry which is preliminary data.</text>
</comment>
<protein>
    <recommendedName>
        <fullName evidence="9">Peptidase A1 domain-containing protein</fullName>
    </recommendedName>
</protein>
<evidence type="ECO:0000313" key="10">
    <source>
        <dbReference type="EMBL" id="KAJ8441202.1"/>
    </source>
</evidence>
<dbReference type="Pfam" id="PF14543">
    <property type="entry name" value="TAXi_N"/>
    <property type="match status" value="1"/>
</dbReference>
<evidence type="ECO:0000256" key="6">
    <source>
        <dbReference type="ARBA" id="ARBA00023180"/>
    </source>
</evidence>
<sequence>MARSVSRSPSYRRRYSPSPVGHRRSRRSRRDRSRSPYSRKRSRSISPRRRRSRSPVRRRKSRSPTPRRHKRRRSRSSSLSHSRKSRSPSVASFGRKDTIQKHKKEDEEKKRIQHEIELKLLEEETSKRIEEAIRKNVDEKLNSEVVKSEIERRIVEGRKKLFDDVATQLRREKETALMEARQKEEQARREREELDKMLEENRRRVQEAQRKEALELQRKLEERQRELELIQRQKEEAARRKKLEEEEERANRILLGRNKAPAKASSAIGYKFDAVEYHVYVVLHCDIVQSNHDSHLWAQGLKKALDLVKPARIGFRVVLQHVDHGSNFTKLERVQRGVRRGSHRLQRLNAMVLDSGGGPFEVETKVHPGNGEFLMNIAIGTPPTPYSAIMDTGSDLIWTQCQPCQECFDQSTPIFNPQKSSTFSPLTCSSQLCQVLPTSTCDSGCQYLYTYGDYSSTQGVLATETFTFGSGSDKVSVPSIGFGCGEDNEGDGFNQGAGLVGLGRGPLSLVSQLDEPKFSYCLTSIDGSKSSTLLMGSLASSNPSLSNKLDKSTKNTMTTPLLKNPSQPSFYYLNLEGISVGPTRLPIREDTFALNDDGSGGLIIDSGTTITYLEESAFELLKQEFTSQMQLPLDKSRSTGLDLCFKMPKDTSTIQVPKLVFHFKGADLELPSENYMIGDPNVSIVCLAMGASSGMSIFGNVQQQNLMVVHDLAKETLSFIPTQCDGL</sequence>
<evidence type="ECO:0000256" key="1">
    <source>
        <dbReference type="ARBA" id="ARBA00007447"/>
    </source>
</evidence>
<dbReference type="OrthoDB" id="660550at2759"/>
<dbReference type="InterPro" id="IPR021109">
    <property type="entry name" value="Peptidase_aspartic_dom_sf"/>
</dbReference>
<keyword evidence="11" id="KW-1185">Reference proteome</keyword>
<evidence type="ECO:0000313" key="11">
    <source>
        <dbReference type="Proteomes" id="UP001153076"/>
    </source>
</evidence>
<dbReference type="GO" id="GO:0004190">
    <property type="term" value="F:aspartic-type endopeptidase activity"/>
    <property type="evidence" value="ECO:0007669"/>
    <property type="project" value="UniProtKB-KW"/>
</dbReference>
<dbReference type="InterPro" id="IPR001969">
    <property type="entry name" value="Aspartic_peptidase_AS"/>
</dbReference>
<keyword evidence="7" id="KW-0175">Coiled coil</keyword>
<keyword evidence="2" id="KW-0645">Protease</keyword>
<dbReference type="EMBL" id="JAKOGI010000174">
    <property type="protein sequence ID" value="KAJ8441202.1"/>
    <property type="molecule type" value="Genomic_DNA"/>
</dbReference>
<dbReference type="GO" id="GO:0006508">
    <property type="term" value="P:proteolysis"/>
    <property type="evidence" value="ECO:0007669"/>
    <property type="project" value="UniProtKB-KW"/>
</dbReference>
<dbReference type="InterPro" id="IPR033371">
    <property type="entry name" value="ARGLU1"/>
</dbReference>
<dbReference type="CDD" id="cd22249">
    <property type="entry name" value="UDM1_RNF168_RNF169-like"/>
    <property type="match status" value="1"/>
</dbReference>
<dbReference type="InterPro" id="IPR033121">
    <property type="entry name" value="PEPTIDASE_A1"/>
</dbReference>
<dbReference type="FunFam" id="2.40.70.10:FF:000016">
    <property type="entry name" value="Probable aspartic protease At2g35615"/>
    <property type="match status" value="1"/>
</dbReference>
<dbReference type="FunFam" id="2.40.70.10:FF:000029">
    <property type="entry name" value="Aspartyl protease family protein"/>
    <property type="match status" value="1"/>
</dbReference>
<dbReference type="InterPro" id="IPR032861">
    <property type="entry name" value="TAXi_N"/>
</dbReference>
<dbReference type="CDD" id="cd05476">
    <property type="entry name" value="pepsin_A_like_plant"/>
    <property type="match status" value="1"/>
</dbReference>
<accession>A0A9Q1KDD3</accession>
<reference evidence="10" key="1">
    <citation type="submission" date="2022-04" db="EMBL/GenBank/DDBJ databases">
        <title>Carnegiea gigantea Genome sequencing and assembly v2.</title>
        <authorList>
            <person name="Copetti D."/>
            <person name="Sanderson M.J."/>
            <person name="Burquez A."/>
            <person name="Wojciechowski M.F."/>
        </authorList>
    </citation>
    <scope>NUCLEOTIDE SEQUENCE</scope>
    <source>
        <strain evidence="10">SGP5-SGP5p</strain>
        <tissue evidence="10">Aerial part</tissue>
    </source>
</reference>
<dbReference type="InterPro" id="IPR032799">
    <property type="entry name" value="TAXi_C"/>
</dbReference>
<evidence type="ECO:0000256" key="2">
    <source>
        <dbReference type="ARBA" id="ARBA00022670"/>
    </source>
</evidence>
<dbReference type="InterPro" id="IPR034161">
    <property type="entry name" value="Pepsin-like_plant"/>
</dbReference>
<evidence type="ECO:0000256" key="3">
    <source>
        <dbReference type="ARBA" id="ARBA00022729"/>
    </source>
</evidence>
<dbReference type="PROSITE" id="PS51767">
    <property type="entry name" value="PEPTIDASE_A1"/>
    <property type="match status" value="1"/>
</dbReference>
<keyword evidence="5" id="KW-0378">Hydrolase</keyword>
<feature type="region of interest" description="Disordered" evidence="8">
    <location>
        <begin position="1"/>
        <end position="111"/>
    </location>
</feature>
<dbReference type="PROSITE" id="PS00141">
    <property type="entry name" value="ASP_PROTEASE"/>
    <property type="match status" value="1"/>
</dbReference>
<dbReference type="PANTHER" id="PTHR47967">
    <property type="entry name" value="OS07G0603500 PROTEIN-RELATED"/>
    <property type="match status" value="1"/>
</dbReference>
<keyword evidence="3" id="KW-0732">Signal</keyword>
<keyword evidence="6" id="KW-0325">Glycoprotein</keyword>
<gene>
    <name evidence="10" type="ORF">Cgig2_024931</name>
</gene>
<dbReference type="SUPFAM" id="SSF50630">
    <property type="entry name" value="Acid proteases"/>
    <property type="match status" value="1"/>
</dbReference>
<organism evidence="10 11">
    <name type="scientific">Carnegiea gigantea</name>
    <dbReference type="NCBI Taxonomy" id="171969"/>
    <lineage>
        <taxon>Eukaryota</taxon>
        <taxon>Viridiplantae</taxon>
        <taxon>Streptophyta</taxon>
        <taxon>Embryophyta</taxon>
        <taxon>Tracheophyta</taxon>
        <taxon>Spermatophyta</taxon>
        <taxon>Magnoliopsida</taxon>
        <taxon>eudicotyledons</taxon>
        <taxon>Gunneridae</taxon>
        <taxon>Pentapetalae</taxon>
        <taxon>Caryophyllales</taxon>
        <taxon>Cactineae</taxon>
        <taxon>Cactaceae</taxon>
        <taxon>Cactoideae</taxon>
        <taxon>Echinocereeae</taxon>
        <taxon>Carnegiea</taxon>
    </lineage>
</organism>
<feature type="compositionally biased region" description="Basic and acidic residues" evidence="8">
    <location>
        <begin position="94"/>
        <end position="111"/>
    </location>
</feature>
<dbReference type="Pfam" id="PF14541">
    <property type="entry name" value="TAXi_C"/>
    <property type="match status" value="1"/>
</dbReference>
<dbReference type="Pfam" id="PF15346">
    <property type="entry name" value="ARGLU"/>
    <property type="match status" value="1"/>
</dbReference>
<keyword evidence="4" id="KW-0064">Aspartyl protease</keyword>
<dbReference type="Gene3D" id="2.40.70.10">
    <property type="entry name" value="Acid Proteases"/>
    <property type="match status" value="2"/>
</dbReference>
<name>A0A9Q1KDD3_9CARY</name>
<dbReference type="GO" id="GO:0005576">
    <property type="term" value="C:extracellular region"/>
    <property type="evidence" value="ECO:0007669"/>
    <property type="project" value="TreeGrafter"/>
</dbReference>